<feature type="signal peptide" evidence="1">
    <location>
        <begin position="1"/>
        <end position="23"/>
    </location>
</feature>
<name>A0A346NS68_9ALTE</name>
<dbReference type="AlphaFoldDB" id="A0A346NS68"/>
<sequence>MQYKKATIGLAMLSGLTALSAIAEPMQYNIDADHTSVVASWEHFGFSHPTATFDDASGVITFDDENPQASSISVTLPVATVDSYVEKLTEEFLGKDYFNTDAYPDATFKSTKVVATGDNSFEVHGDLTIKGTTKQVMFEATLNKQGEHPMTKKQAIGFDAHTTIMRSDFGVDKYVPNVSDEVMLRITTEAQAK</sequence>
<evidence type="ECO:0000259" key="2">
    <source>
        <dbReference type="SMART" id="SM00867"/>
    </source>
</evidence>
<dbReference type="Gene3D" id="2.40.128.110">
    <property type="entry name" value="Lipid/polyisoprenoid-binding, YceI-like"/>
    <property type="match status" value="1"/>
</dbReference>
<dbReference type="OrthoDB" id="9811006at2"/>
<dbReference type="InterPro" id="IPR036761">
    <property type="entry name" value="TTHA0802/YceI-like_sf"/>
</dbReference>
<dbReference type="InterPro" id="IPR007372">
    <property type="entry name" value="Lipid/polyisoprenoid-bd_YceI"/>
</dbReference>
<dbReference type="PANTHER" id="PTHR34406">
    <property type="entry name" value="PROTEIN YCEI"/>
    <property type="match status" value="1"/>
</dbReference>
<dbReference type="EMBL" id="CP031769">
    <property type="protein sequence ID" value="AXR08375.1"/>
    <property type="molecule type" value="Genomic_DNA"/>
</dbReference>
<feature type="domain" description="Lipid/polyisoprenoid-binding YceI-like" evidence="2">
    <location>
        <begin position="27"/>
        <end position="191"/>
    </location>
</feature>
<evidence type="ECO:0000256" key="1">
    <source>
        <dbReference type="SAM" id="SignalP"/>
    </source>
</evidence>
<protein>
    <submittedName>
        <fullName evidence="3">Polyisoprenoid-binding protein</fullName>
    </submittedName>
</protein>
<evidence type="ECO:0000313" key="3">
    <source>
        <dbReference type="EMBL" id="AXR08375.1"/>
    </source>
</evidence>
<reference evidence="3 4" key="1">
    <citation type="submission" date="2018-08" db="EMBL/GenBank/DDBJ databases">
        <title>Salinimonas sediminis sp. nov., a piezophilic bacterium isolated from a deep-sea sediment sample from the New Britain Trench.</title>
        <authorList>
            <person name="Cao J."/>
        </authorList>
    </citation>
    <scope>NUCLEOTIDE SEQUENCE [LARGE SCALE GENOMIC DNA]</scope>
    <source>
        <strain evidence="3 4">N102</strain>
    </source>
</reference>
<dbReference type="Proteomes" id="UP000262073">
    <property type="component" value="Chromosome"/>
</dbReference>
<proteinExistence type="predicted"/>
<dbReference type="SMART" id="SM00867">
    <property type="entry name" value="YceI"/>
    <property type="match status" value="1"/>
</dbReference>
<dbReference type="KEGG" id="salm:D0Y50_02815"/>
<evidence type="ECO:0000313" key="4">
    <source>
        <dbReference type="Proteomes" id="UP000262073"/>
    </source>
</evidence>
<gene>
    <name evidence="3" type="ORF">D0Y50_02815</name>
</gene>
<dbReference type="Pfam" id="PF04264">
    <property type="entry name" value="YceI"/>
    <property type="match status" value="1"/>
</dbReference>
<feature type="chain" id="PRO_5016649646" evidence="1">
    <location>
        <begin position="24"/>
        <end position="193"/>
    </location>
</feature>
<organism evidence="3 4">
    <name type="scientific">Salinimonas sediminis</name>
    <dbReference type="NCBI Taxonomy" id="2303538"/>
    <lineage>
        <taxon>Bacteria</taxon>
        <taxon>Pseudomonadati</taxon>
        <taxon>Pseudomonadota</taxon>
        <taxon>Gammaproteobacteria</taxon>
        <taxon>Alteromonadales</taxon>
        <taxon>Alteromonadaceae</taxon>
        <taxon>Alteromonas/Salinimonas group</taxon>
        <taxon>Salinimonas</taxon>
    </lineage>
</organism>
<keyword evidence="1" id="KW-0732">Signal</keyword>
<dbReference type="PANTHER" id="PTHR34406:SF1">
    <property type="entry name" value="PROTEIN YCEI"/>
    <property type="match status" value="1"/>
</dbReference>
<accession>A0A346NS68</accession>
<keyword evidence="4" id="KW-1185">Reference proteome</keyword>
<dbReference type="SUPFAM" id="SSF101874">
    <property type="entry name" value="YceI-like"/>
    <property type="match status" value="1"/>
</dbReference>